<accession>A0A7C5DWU6</accession>
<dbReference type="PANTHER" id="PTHR30508">
    <property type="entry name" value="FES CLUSTER ASSEMBLY PROTEIN SUF"/>
    <property type="match status" value="1"/>
</dbReference>
<evidence type="ECO:0000259" key="2">
    <source>
        <dbReference type="Pfam" id="PF01458"/>
    </source>
</evidence>
<dbReference type="EMBL" id="DRTH01000153">
    <property type="protein sequence ID" value="HHF08636.1"/>
    <property type="molecule type" value="Genomic_DNA"/>
</dbReference>
<dbReference type="SUPFAM" id="SSF101960">
    <property type="entry name" value="Stabilizer of iron transporter SufD"/>
    <property type="match status" value="1"/>
</dbReference>
<dbReference type="PANTHER" id="PTHR30508:SF1">
    <property type="entry name" value="UPF0051 PROTEIN ABCI8, CHLOROPLASTIC-RELATED"/>
    <property type="match status" value="1"/>
</dbReference>
<dbReference type="InterPro" id="IPR045595">
    <property type="entry name" value="SufBD_N"/>
</dbReference>
<dbReference type="InterPro" id="IPR010231">
    <property type="entry name" value="SUF_FeS_clus_asmbl_SufB"/>
</dbReference>
<dbReference type="InterPro" id="IPR055346">
    <property type="entry name" value="Fe-S_cluster_assembly_SufBD"/>
</dbReference>
<dbReference type="Proteomes" id="UP000886129">
    <property type="component" value="Unassembled WGS sequence"/>
</dbReference>
<gene>
    <name evidence="4" type="primary">sufB</name>
    <name evidence="4" type="ORF">ENL26_02545</name>
</gene>
<organism evidence="4">
    <name type="scientific">Kosmotoga arenicorallina</name>
    <dbReference type="NCBI Taxonomy" id="688066"/>
    <lineage>
        <taxon>Bacteria</taxon>
        <taxon>Thermotogati</taxon>
        <taxon>Thermotogota</taxon>
        <taxon>Thermotogae</taxon>
        <taxon>Kosmotogales</taxon>
        <taxon>Kosmotogaceae</taxon>
        <taxon>Kosmotoga</taxon>
    </lineage>
</organism>
<feature type="domain" description="SUF system FeS cluster assembly SufBD core" evidence="2">
    <location>
        <begin position="201"/>
        <end position="435"/>
    </location>
</feature>
<feature type="domain" description="SUF system FeS cluster assembly SufBD N-terminal" evidence="3">
    <location>
        <begin position="134"/>
        <end position="198"/>
    </location>
</feature>
<dbReference type="InterPro" id="IPR000825">
    <property type="entry name" value="SUF_FeS_clus_asmbl_SufBD_core"/>
</dbReference>
<protein>
    <submittedName>
        <fullName evidence="4">Fe-S cluster assembly protein SufB</fullName>
    </submittedName>
</protein>
<comment type="similarity">
    <text evidence="1">Belongs to the iron-sulfur cluster assembly SufBD family.</text>
</comment>
<name>A0A7C5DWU6_9BACT</name>
<sequence>MRKHVNVDESKFDFKNKAGYAFKSAPGLDEKIIREISEYKSEPLWMLEKRLEALRVFRNTPEPDFGVDRSQLNINEIVPYIRPNAVKEASWDEVPDEIKDTFERLGIPEAERKALAGVGAQYDSEVVYQHIRKDLEELGVIFLDMETAVKEHPELVKKYFMKLVPANDHKYAALHGAIWSGGSFVYVPKNVKVPLPLQAYFRMNLAGMGQFEHTLIIADQGSELHFIEGCSAPRYNVHNLHAGMVEIYVMEGAKVRYSTIQNWSKNTFNLNTKRAIVEAEGTMEWVSGSLGSMKTMLYPATILKGRGARANHLAVTYAGTGQIMDTGSKVIHLAPDTSSTVDARSISVGGGWAFYRGLLYISEKARNSRSSVECSALMLDNISKSDTVPIIDVRTSQADIGHEARIGRISEDQIYYLMTRGLTEAEAKAMIVRGFMEPISKELPIEYAVELNRLINLEIESSIG</sequence>
<comment type="caution">
    <text evidence="4">The sequence shown here is derived from an EMBL/GenBank/DDBJ whole genome shotgun (WGS) entry which is preliminary data.</text>
</comment>
<dbReference type="Pfam" id="PF01458">
    <property type="entry name" value="SUFBD_core"/>
    <property type="match status" value="1"/>
</dbReference>
<dbReference type="GO" id="GO:0016226">
    <property type="term" value="P:iron-sulfur cluster assembly"/>
    <property type="evidence" value="ECO:0007669"/>
    <property type="project" value="InterPro"/>
</dbReference>
<reference evidence="4" key="1">
    <citation type="journal article" date="2020" name="mSystems">
        <title>Genome- and Community-Level Interaction Insights into Carbon Utilization and Element Cycling Functions of Hydrothermarchaeota in Hydrothermal Sediment.</title>
        <authorList>
            <person name="Zhou Z."/>
            <person name="Liu Y."/>
            <person name="Xu W."/>
            <person name="Pan J."/>
            <person name="Luo Z.H."/>
            <person name="Li M."/>
        </authorList>
    </citation>
    <scope>NUCLEOTIDE SEQUENCE [LARGE SCALE GENOMIC DNA]</scope>
    <source>
        <strain evidence="4">HyVt-80</strain>
    </source>
</reference>
<dbReference type="Pfam" id="PF19295">
    <property type="entry name" value="SufBD_N"/>
    <property type="match status" value="1"/>
</dbReference>
<evidence type="ECO:0000259" key="3">
    <source>
        <dbReference type="Pfam" id="PF19295"/>
    </source>
</evidence>
<evidence type="ECO:0000256" key="1">
    <source>
        <dbReference type="ARBA" id="ARBA00043967"/>
    </source>
</evidence>
<dbReference type="NCBIfam" id="TIGR01980">
    <property type="entry name" value="sufB"/>
    <property type="match status" value="1"/>
</dbReference>
<proteinExistence type="inferred from homology"/>
<dbReference type="AlphaFoldDB" id="A0A7C5DWU6"/>
<dbReference type="InterPro" id="IPR037284">
    <property type="entry name" value="SUF_FeS_clus_asmbl_SufBD_sf"/>
</dbReference>
<evidence type="ECO:0000313" key="4">
    <source>
        <dbReference type="EMBL" id="HHF08636.1"/>
    </source>
</evidence>